<dbReference type="Proteomes" id="UP001596060">
    <property type="component" value="Unassembled WGS sequence"/>
</dbReference>
<reference evidence="3" key="1">
    <citation type="journal article" date="2019" name="Int. J. Syst. Evol. Microbiol.">
        <title>The Global Catalogue of Microorganisms (GCM) 10K type strain sequencing project: providing services to taxonomists for standard genome sequencing and annotation.</title>
        <authorList>
            <consortium name="The Broad Institute Genomics Platform"/>
            <consortium name="The Broad Institute Genome Sequencing Center for Infectious Disease"/>
            <person name="Wu L."/>
            <person name="Ma J."/>
        </authorList>
    </citation>
    <scope>NUCLEOTIDE SEQUENCE [LARGE SCALE GENOMIC DNA]</scope>
    <source>
        <strain evidence="3">CCUG 43117</strain>
    </source>
</reference>
<dbReference type="RefSeq" id="WP_068078839.1">
    <property type="nucleotide sequence ID" value="NZ_JBHSLU010000017.1"/>
</dbReference>
<dbReference type="EMBL" id="JBHSLU010000017">
    <property type="protein sequence ID" value="MFC5505528.1"/>
    <property type="molecule type" value="Genomic_DNA"/>
</dbReference>
<organism evidence="2 3">
    <name type="scientific">Bosea massiliensis</name>
    <dbReference type="NCBI Taxonomy" id="151419"/>
    <lineage>
        <taxon>Bacteria</taxon>
        <taxon>Pseudomonadati</taxon>
        <taxon>Pseudomonadota</taxon>
        <taxon>Alphaproteobacteria</taxon>
        <taxon>Hyphomicrobiales</taxon>
        <taxon>Boseaceae</taxon>
        <taxon>Bosea</taxon>
    </lineage>
</organism>
<evidence type="ECO:0000313" key="2">
    <source>
        <dbReference type="EMBL" id="MFC5505528.1"/>
    </source>
</evidence>
<accession>A0ABW0P0B4</accession>
<feature type="chain" id="PRO_5046124777" evidence="1">
    <location>
        <begin position="20"/>
        <end position="239"/>
    </location>
</feature>
<protein>
    <submittedName>
        <fullName evidence="2">Uncharacterized protein</fullName>
    </submittedName>
</protein>
<evidence type="ECO:0000256" key="1">
    <source>
        <dbReference type="SAM" id="SignalP"/>
    </source>
</evidence>
<keyword evidence="1" id="KW-0732">Signal</keyword>
<evidence type="ECO:0000313" key="3">
    <source>
        <dbReference type="Proteomes" id="UP001596060"/>
    </source>
</evidence>
<comment type="caution">
    <text evidence="2">The sequence shown here is derived from an EMBL/GenBank/DDBJ whole genome shotgun (WGS) entry which is preliminary data.</text>
</comment>
<proteinExistence type="predicted"/>
<name>A0ABW0P0B4_9HYPH</name>
<gene>
    <name evidence="2" type="ORF">ACFPN9_09690</name>
</gene>
<feature type="signal peptide" evidence="1">
    <location>
        <begin position="1"/>
        <end position="19"/>
    </location>
</feature>
<keyword evidence="3" id="KW-1185">Reference proteome</keyword>
<sequence length="239" mass="25826">MLKHVLTICALLVSGNAYADTWIVDPQFADPQTREKVAAATTQNAAGYRIAIFRNADTRVRVAIFLPEASFDQLARRGRIAALRADTTAVKFIETETIAGLEQPFSTGSVVRHIIWHGKDYAPFFGTLRSIMDSSRLTVRLFTDMNTTIDTSFDLKTAPAAIGKAIGVPETLSSEASQNALAASNANSDAIQRCFAPSASTGASEACTKTVTQCAQKDVTKFDAQAYRACLRKVKFPAP</sequence>